<dbReference type="Proteomes" id="UP001551695">
    <property type="component" value="Unassembled WGS sequence"/>
</dbReference>
<dbReference type="SUPFAM" id="SSF53271">
    <property type="entry name" value="PRTase-like"/>
    <property type="match status" value="1"/>
</dbReference>
<sequence length="286" mass="30234">MIETMVRTPEGARPDDLEFLRFPGGEWFLRTGPAFDPEAERFAVVRGGFPDDLLALGMWADVVRRHGKPARVLMPYIPAARTDHDIPCGAAVYAAVIGAFADEVIYADIHSPLAKSTLRGPTLTEIPLGRLACSALPRDYDLVVAPDAGAGERAAIVAEALGAEASGAIPVAHGRKHRDPATGRLDGFELSTPVTGLRVLVVDDICDAGGTFAGLAAAGSFDTAERVDLWVTHGVFSGGDRLAANLAPYSRVYSTDSHPGARATALAPDRLHLIDLVDHVLSEGIL</sequence>
<name>A0ABV3FQI2_9NOCA</name>
<protein>
    <recommendedName>
        <fullName evidence="3">Phosphoribosyl pyrophosphate synthase</fullName>
    </recommendedName>
</protein>
<evidence type="ECO:0000313" key="2">
    <source>
        <dbReference type="Proteomes" id="UP001551695"/>
    </source>
</evidence>
<evidence type="ECO:0000313" key="1">
    <source>
        <dbReference type="EMBL" id="MEV0707676.1"/>
    </source>
</evidence>
<dbReference type="InterPro" id="IPR000836">
    <property type="entry name" value="PRTase_dom"/>
</dbReference>
<dbReference type="EMBL" id="JBFAKC010000003">
    <property type="protein sequence ID" value="MEV0707676.1"/>
    <property type="molecule type" value="Genomic_DNA"/>
</dbReference>
<dbReference type="PANTHER" id="PTHR10210">
    <property type="entry name" value="RIBOSE-PHOSPHATE DIPHOSPHOKINASE FAMILY MEMBER"/>
    <property type="match status" value="1"/>
</dbReference>
<dbReference type="PANTHER" id="PTHR10210:SF45">
    <property type="entry name" value="RIBOSE-PHOSPHATE PYROPHOSPHOKINASE 3, CHLOROPLASTIC"/>
    <property type="match status" value="1"/>
</dbReference>
<gene>
    <name evidence="1" type="ORF">AB0I48_08945</name>
</gene>
<dbReference type="InterPro" id="IPR029057">
    <property type="entry name" value="PRTase-like"/>
</dbReference>
<dbReference type="InterPro" id="IPR005946">
    <property type="entry name" value="Rib-P_diPkinase"/>
</dbReference>
<proteinExistence type="predicted"/>
<reference evidence="1 2" key="1">
    <citation type="submission" date="2024-06" db="EMBL/GenBank/DDBJ databases">
        <title>The Natural Products Discovery Center: Release of the First 8490 Sequenced Strains for Exploring Actinobacteria Biosynthetic Diversity.</title>
        <authorList>
            <person name="Kalkreuter E."/>
            <person name="Kautsar S.A."/>
            <person name="Yang D."/>
            <person name="Bader C.D."/>
            <person name="Teijaro C.N."/>
            <person name="Fluegel L."/>
            <person name="Davis C.M."/>
            <person name="Simpson J.R."/>
            <person name="Lauterbach L."/>
            <person name="Steele A.D."/>
            <person name="Gui C."/>
            <person name="Meng S."/>
            <person name="Li G."/>
            <person name="Viehrig K."/>
            <person name="Ye F."/>
            <person name="Su P."/>
            <person name="Kiefer A.F."/>
            <person name="Nichols A."/>
            <person name="Cepeda A.J."/>
            <person name="Yan W."/>
            <person name="Fan B."/>
            <person name="Jiang Y."/>
            <person name="Adhikari A."/>
            <person name="Zheng C.-J."/>
            <person name="Schuster L."/>
            <person name="Cowan T.M."/>
            <person name="Smanski M.J."/>
            <person name="Chevrette M.G."/>
            <person name="De Carvalho L.P.S."/>
            <person name="Shen B."/>
        </authorList>
    </citation>
    <scope>NUCLEOTIDE SEQUENCE [LARGE SCALE GENOMIC DNA]</scope>
    <source>
        <strain evidence="1 2">NPDC050403</strain>
    </source>
</reference>
<dbReference type="RefSeq" id="WP_357781605.1">
    <property type="nucleotide sequence ID" value="NZ_JBFAKC010000003.1"/>
</dbReference>
<evidence type="ECO:0008006" key="3">
    <source>
        <dbReference type="Google" id="ProtNLM"/>
    </source>
</evidence>
<organism evidence="1 2">
    <name type="scientific">Nocardia aurea</name>
    <dbReference type="NCBI Taxonomy" id="2144174"/>
    <lineage>
        <taxon>Bacteria</taxon>
        <taxon>Bacillati</taxon>
        <taxon>Actinomycetota</taxon>
        <taxon>Actinomycetes</taxon>
        <taxon>Mycobacteriales</taxon>
        <taxon>Nocardiaceae</taxon>
        <taxon>Nocardia</taxon>
    </lineage>
</organism>
<dbReference type="CDD" id="cd06223">
    <property type="entry name" value="PRTases_typeI"/>
    <property type="match status" value="1"/>
</dbReference>
<keyword evidence="2" id="KW-1185">Reference proteome</keyword>
<dbReference type="Gene3D" id="3.40.50.2020">
    <property type="match status" value="2"/>
</dbReference>
<accession>A0ABV3FQI2</accession>
<comment type="caution">
    <text evidence="1">The sequence shown here is derived from an EMBL/GenBank/DDBJ whole genome shotgun (WGS) entry which is preliminary data.</text>
</comment>